<dbReference type="CDD" id="cd09272">
    <property type="entry name" value="RNase_HI_RT_Ty1"/>
    <property type="match status" value="1"/>
</dbReference>
<keyword evidence="1" id="KW-1185">Reference proteome</keyword>
<protein>
    <submittedName>
        <fullName evidence="2">Uncharacterized protein LOC104227104</fullName>
    </submittedName>
</protein>
<accession>A0A1U7WFV9</accession>
<proteinExistence type="predicted"/>
<dbReference type="STRING" id="4096.A0A1U7WFV9"/>
<gene>
    <name evidence="2" type="primary">LOC104227104</name>
</gene>
<evidence type="ECO:0000313" key="1">
    <source>
        <dbReference type="Proteomes" id="UP000189701"/>
    </source>
</evidence>
<sequence length="187" mass="21316">MEASKVIHAPIATATLLDMDEPSSPVNQTMYRGIIGSLLYLTASRLDIVFSVVLCARISSGQKKHVWNGTFPGFLTNIMRYKEAKLCGTLNFVVDQAADRRLWKFSDFVPILCDNTSALNMAKNPVQHKRTKHTVVRHHFLRYNVEKGLICMKFYNTEDQIADIFTKALNREHFEKNRLALGLIKTN</sequence>
<dbReference type="PANTHER" id="PTHR11439">
    <property type="entry name" value="GAG-POL-RELATED RETROTRANSPOSON"/>
    <property type="match status" value="1"/>
</dbReference>
<evidence type="ECO:0000313" key="2">
    <source>
        <dbReference type="RefSeq" id="XP_009777543.1"/>
    </source>
</evidence>
<dbReference type="PANTHER" id="PTHR11439:SF486">
    <property type="entry name" value="RLK (RECEPTOR-LIKE KINASE) PROTEIN, PUTATIVE-RELATED"/>
    <property type="match status" value="1"/>
</dbReference>
<dbReference type="RefSeq" id="XP_009777543.1">
    <property type="nucleotide sequence ID" value="XM_009779241.1"/>
</dbReference>
<dbReference type="Proteomes" id="UP000189701">
    <property type="component" value="Unplaced"/>
</dbReference>
<dbReference type="eggNOG" id="KOG0017">
    <property type="taxonomic scope" value="Eukaryota"/>
</dbReference>
<reference evidence="1" key="1">
    <citation type="journal article" date="2013" name="Genome Biol.">
        <title>Reference genomes and transcriptomes of Nicotiana sylvestris and Nicotiana tomentosiformis.</title>
        <authorList>
            <person name="Sierro N."/>
            <person name="Battey J.N."/>
            <person name="Ouadi S."/>
            <person name="Bovet L."/>
            <person name="Goepfert S."/>
            <person name="Bakaher N."/>
            <person name="Peitsch M.C."/>
            <person name="Ivanov N.V."/>
        </authorList>
    </citation>
    <scope>NUCLEOTIDE SEQUENCE [LARGE SCALE GENOMIC DNA]</scope>
</reference>
<dbReference type="AlphaFoldDB" id="A0A1U7WFV9"/>
<organism evidence="1 2">
    <name type="scientific">Nicotiana sylvestris</name>
    <name type="common">Wood tobacco</name>
    <name type="synonym">South American tobacco</name>
    <dbReference type="NCBI Taxonomy" id="4096"/>
    <lineage>
        <taxon>Eukaryota</taxon>
        <taxon>Viridiplantae</taxon>
        <taxon>Streptophyta</taxon>
        <taxon>Embryophyta</taxon>
        <taxon>Tracheophyta</taxon>
        <taxon>Spermatophyta</taxon>
        <taxon>Magnoliopsida</taxon>
        <taxon>eudicotyledons</taxon>
        <taxon>Gunneridae</taxon>
        <taxon>Pentapetalae</taxon>
        <taxon>asterids</taxon>
        <taxon>lamiids</taxon>
        <taxon>Solanales</taxon>
        <taxon>Solanaceae</taxon>
        <taxon>Nicotianoideae</taxon>
        <taxon>Nicotianeae</taxon>
        <taxon>Nicotiana</taxon>
    </lineage>
</organism>
<name>A0A1U7WFV9_NICSY</name>
<reference evidence="2" key="2">
    <citation type="submission" date="2025-08" db="UniProtKB">
        <authorList>
            <consortium name="RefSeq"/>
        </authorList>
    </citation>
    <scope>IDENTIFICATION</scope>
    <source>
        <tissue evidence="2">Leaf</tissue>
    </source>
</reference>